<dbReference type="STRING" id="561180.BIFGAL_03271"/>
<gene>
    <name evidence="2" type="ORF">BIFGAL_03271</name>
</gene>
<evidence type="ECO:0000313" key="2">
    <source>
        <dbReference type="EMBL" id="EFA23155.1"/>
    </source>
</evidence>
<reference evidence="2 3" key="1">
    <citation type="submission" date="2009-11" db="EMBL/GenBank/DDBJ databases">
        <authorList>
            <person name="Weinstock G."/>
            <person name="Sodergren E."/>
            <person name="Clifton S."/>
            <person name="Fulton L."/>
            <person name="Fulton B."/>
            <person name="Courtney L."/>
            <person name="Fronick C."/>
            <person name="Harrison M."/>
            <person name="Strong C."/>
            <person name="Farmer C."/>
            <person name="Delahaunty K."/>
            <person name="Markovic C."/>
            <person name="Hall O."/>
            <person name="Minx P."/>
            <person name="Tomlinson C."/>
            <person name="Mitreva M."/>
            <person name="Nelson J."/>
            <person name="Hou S."/>
            <person name="Wollam A."/>
            <person name="Pepin K.H."/>
            <person name="Johnson M."/>
            <person name="Bhonagiri V."/>
            <person name="Nash W.E."/>
            <person name="Warren W."/>
            <person name="Chinwalla A."/>
            <person name="Mardis E.R."/>
            <person name="Wilson R.K."/>
        </authorList>
    </citation>
    <scope>NUCLEOTIDE SEQUENCE [LARGE SCALE GENOMIC DNA]</scope>
    <source>
        <strain evidence="2 3">DSM 20093</strain>
    </source>
</reference>
<dbReference type="AlphaFoldDB" id="D1NTV1"/>
<dbReference type="Proteomes" id="UP000003656">
    <property type="component" value="Unassembled WGS sequence"/>
</dbReference>
<sequence>MPHASVAHGKGRGDFIDFRGPSHGVTSPTSRFRTYAATRRICMQAVSVVI</sequence>
<evidence type="ECO:0000256" key="1">
    <source>
        <dbReference type="SAM" id="MobiDB-lite"/>
    </source>
</evidence>
<dbReference type="EMBL" id="ABXB03000002">
    <property type="protein sequence ID" value="EFA23155.1"/>
    <property type="molecule type" value="Genomic_DNA"/>
</dbReference>
<accession>D1NTV1</accession>
<feature type="region of interest" description="Disordered" evidence="1">
    <location>
        <begin position="1"/>
        <end position="29"/>
    </location>
</feature>
<name>D1NTV1_9BIFI</name>
<evidence type="ECO:0000313" key="3">
    <source>
        <dbReference type="Proteomes" id="UP000003656"/>
    </source>
</evidence>
<proteinExistence type="predicted"/>
<protein>
    <submittedName>
        <fullName evidence="2">Uncharacterized protein</fullName>
    </submittedName>
</protein>
<organism evidence="2 3">
    <name type="scientific">Bifidobacterium gallicum DSM 20093 = LMG 11596</name>
    <dbReference type="NCBI Taxonomy" id="561180"/>
    <lineage>
        <taxon>Bacteria</taxon>
        <taxon>Bacillati</taxon>
        <taxon>Actinomycetota</taxon>
        <taxon>Actinomycetes</taxon>
        <taxon>Bifidobacteriales</taxon>
        <taxon>Bifidobacteriaceae</taxon>
        <taxon>Bifidobacterium</taxon>
    </lineage>
</organism>
<comment type="caution">
    <text evidence="2">The sequence shown here is derived from an EMBL/GenBank/DDBJ whole genome shotgun (WGS) entry which is preliminary data.</text>
</comment>